<dbReference type="PROSITE" id="PS00392">
    <property type="entry name" value="DDC_GAD_HDC_YDC"/>
    <property type="match status" value="1"/>
</dbReference>
<dbReference type="PANTHER" id="PTHR42735:SF4">
    <property type="entry name" value="PYRIDOXAL PHOSPHATE-DEPENDENT DECARBOXYLASE FAMILY PROTEIN"/>
    <property type="match status" value="1"/>
</dbReference>
<reference evidence="7" key="1">
    <citation type="submission" date="2016-10" db="EMBL/GenBank/DDBJ databases">
        <authorList>
            <person name="Varghese N."/>
            <person name="Submissions S."/>
        </authorList>
    </citation>
    <scope>NUCLEOTIDE SEQUENCE [LARGE SCALE GENOMIC DNA]</scope>
    <source>
        <strain evidence="7">VPI 5359</strain>
    </source>
</reference>
<dbReference type="InterPro" id="IPR050477">
    <property type="entry name" value="GrpII_AminoAcid_Decarb"/>
</dbReference>
<proteinExistence type="predicted"/>
<keyword evidence="3" id="KW-0456">Lyase</keyword>
<dbReference type="Gene3D" id="3.40.640.10">
    <property type="entry name" value="Type I PLP-dependent aspartate aminotransferase-like (Major domain)"/>
    <property type="match status" value="1"/>
</dbReference>
<dbReference type="InterPro" id="IPR015421">
    <property type="entry name" value="PyrdxlP-dep_Trfase_major"/>
</dbReference>
<evidence type="ECO:0000256" key="4">
    <source>
        <dbReference type="PIRSR" id="PIRSR602129-50"/>
    </source>
</evidence>
<feature type="domain" description="L-tyrosine decarboxylase C-terminal" evidence="5">
    <location>
        <begin position="472"/>
        <end position="612"/>
    </location>
</feature>
<dbReference type="InterPro" id="IPR002129">
    <property type="entry name" value="PyrdxlP-dep_de-COase"/>
</dbReference>
<evidence type="ECO:0000313" key="7">
    <source>
        <dbReference type="Proteomes" id="UP000199652"/>
    </source>
</evidence>
<dbReference type="InterPro" id="IPR049373">
    <property type="entry name" value="TyrDC_C"/>
</dbReference>
<dbReference type="InterPro" id="IPR022397">
    <property type="entry name" value="Tyrosine_deCO2ase_bac"/>
</dbReference>
<evidence type="ECO:0000256" key="2">
    <source>
        <dbReference type="ARBA" id="ARBA00022898"/>
    </source>
</evidence>
<dbReference type="EMBL" id="FNOU01000003">
    <property type="protein sequence ID" value="SDX53886.1"/>
    <property type="molecule type" value="Genomic_DNA"/>
</dbReference>
<dbReference type="Pfam" id="PF21391">
    <property type="entry name" value="tyr_de_CO2_C"/>
    <property type="match status" value="1"/>
</dbReference>
<evidence type="ECO:0000256" key="1">
    <source>
        <dbReference type="ARBA" id="ARBA00001933"/>
    </source>
</evidence>
<accession>A0A1H3CII2</accession>
<gene>
    <name evidence="6" type="ORF">SAMN04488579_103114</name>
</gene>
<dbReference type="InterPro" id="IPR015424">
    <property type="entry name" value="PyrdxlP-dep_Trfase"/>
</dbReference>
<dbReference type="GO" id="GO:0019752">
    <property type="term" value="P:carboxylic acid metabolic process"/>
    <property type="evidence" value="ECO:0007669"/>
    <property type="project" value="InterPro"/>
</dbReference>
<dbReference type="STRING" id="1528.SAMN04488579_103114"/>
<protein>
    <submittedName>
        <fullName evidence="6">Tyrosine decarboxylase</fullName>
    </submittedName>
</protein>
<dbReference type="GO" id="GO:0030170">
    <property type="term" value="F:pyridoxal phosphate binding"/>
    <property type="evidence" value="ECO:0007669"/>
    <property type="project" value="InterPro"/>
</dbReference>
<dbReference type="Pfam" id="PF00282">
    <property type="entry name" value="Pyridoxal_deC"/>
    <property type="match status" value="1"/>
</dbReference>
<evidence type="ECO:0000256" key="3">
    <source>
        <dbReference type="ARBA" id="ARBA00023239"/>
    </source>
</evidence>
<dbReference type="NCBIfam" id="TIGR03811">
    <property type="entry name" value="tyr_de_CO2_Ent"/>
    <property type="match status" value="1"/>
</dbReference>
<dbReference type="Proteomes" id="UP000199652">
    <property type="component" value="Unassembled WGS sequence"/>
</dbReference>
<dbReference type="InterPro" id="IPR021115">
    <property type="entry name" value="Pyridoxal-P_BS"/>
</dbReference>
<name>A0A1H3CII2_EUBBA</name>
<sequence length="619" mass="69512">MEVTTLKHVDVKALFIGDKSENGDYYKEQMEKLMDAHLGWRQDYMPADMPAISDEDKRDPNFIATLGKTTEVLDDLNQRMRSGSIPWNSAGRYWGQMNAETLMPSLIAYNYAMLWNANNVALESSMATSQMEAEVGNDFANLFSYTDGWGHITHDGSIANLEGIWYARCFKSIPLAMKDVYPEKVAGQSDWELLNLSVEEILEMVDSLSADEMDAVKAASSRSGKHISDLGKWIVPETKHYSWEKAVDISGVGLDQMVAIPVKSNYRMDVDALEKTIRQLAAEKTPILGVVAVVGTTEEGAVDHVDQIVALRDRLKNEGIYFYLHVDAAYGGYARALFLDTDGQYVDYDNMDAMFKEYDTFHYPVEISEDVYNGYKAIQFAESITVDPHKMGYVPYAAGGIVIKHKDMRNIISYFAPYVFEKSTVKAPDMLGAFILGGSKAGATAAAVWTAHRVLDLNIAGYGQLIAASIEAAHRFRAFLQNLSFTVDGHTIEVYPLNHPDFNMVDWVFKEKGCTDLAAINALNEKMFDYSSYMEGDVYANHFISSHTTFNQDSYGDSPLEFVESMGISADEWQKVKEVTLMRAAIMTPYLNDEKLFDFYSQAIEKAMGKKLTEIYRSK</sequence>
<comment type="cofactor">
    <cofactor evidence="1 4">
        <name>pyridoxal 5'-phosphate</name>
        <dbReference type="ChEBI" id="CHEBI:597326"/>
    </cofactor>
</comment>
<dbReference type="GO" id="GO:0004058">
    <property type="term" value="F:aromatic-L-amino-acid decarboxylase activity"/>
    <property type="evidence" value="ECO:0007669"/>
    <property type="project" value="UniProtKB-ARBA"/>
</dbReference>
<dbReference type="PANTHER" id="PTHR42735">
    <property type="match status" value="1"/>
</dbReference>
<keyword evidence="7" id="KW-1185">Reference proteome</keyword>
<evidence type="ECO:0000313" key="6">
    <source>
        <dbReference type="EMBL" id="SDX53886.1"/>
    </source>
</evidence>
<evidence type="ECO:0000259" key="5">
    <source>
        <dbReference type="Pfam" id="PF21391"/>
    </source>
</evidence>
<feature type="modified residue" description="N6-(pyridoxal phosphate)lysine" evidence="4">
    <location>
        <position position="390"/>
    </location>
</feature>
<keyword evidence="2 4" id="KW-0663">Pyridoxal phosphate</keyword>
<dbReference type="SUPFAM" id="SSF53383">
    <property type="entry name" value="PLP-dependent transferases"/>
    <property type="match status" value="1"/>
</dbReference>
<dbReference type="AlphaFoldDB" id="A0A1H3CII2"/>
<organism evidence="6 7">
    <name type="scientific">Eubacterium barkeri</name>
    <name type="common">Clostridium barkeri</name>
    <dbReference type="NCBI Taxonomy" id="1528"/>
    <lineage>
        <taxon>Bacteria</taxon>
        <taxon>Bacillati</taxon>
        <taxon>Bacillota</taxon>
        <taxon>Clostridia</taxon>
        <taxon>Eubacteriales</taxon>
        <taxon>Eubacteriaceae</taxon>
        <taxon>Eubacterium</taxon>
    </lineage>
</organism>